<feature type="compositionally biased region" description="Basic and acidic residues" evidence="5">
    <location>
        <begin position="302"/>
        <end position="317"/>
    </location>
</feature>
<comment type="similarity">
    <text evidence="1">Belongs to the SH2B adapter family.</text>
</comment>
<evidence type="ECO:0000256" key="1">
    <source>
        <dbReference type="ARBA" id="ARBA00010220"/>
    </source>
</evidence>
<keyword evidence="9" id="KW-1185">Reference proteome</keyword>
<reference evidence="8" key="1">
    <citation type="submission" date="2020-11" db="EMBL/GenBank/DDBJ databases">
        <authorList>
            <person name="Tran Van P."/>
        </authorList>
    </citation>
    <scope>NUCLEOTIDE SEQUENCE</scope>
</reference>
<feature type="compositionally biased region" description="Polar residues" evidence="5">
    <location>
        <begin position="320"/>
        <end position="330"/>
    </location>
</feature>
<dbReference type="InterPro" id="IPR035057">
    <property type="entry name" value="SH2B1_SH2"/>
</dbReference>
<dbReference type="Gene3D" id="3.30.505.10">
    <property type="entry name" value="SH2 domain"/>
    <property type="match status" value="1"/>
</dbReference>
<dbReference type="CDD" id="cd01231">
    <property type="entry name" value="PH_SH2B_family"/>
    <property type="match status" value="1"/>
</dbReference>
<dbReference type="InterPro" id="IPR030523">
    <property type="entry name" value="SH2B"/>
</dbReference>
<dbReference type="SMART" id="SM00252">
    <property type="entry name" value="SH2"/>
    <property type="match status" value="1"/>
</dbReference>
<evidence type="ECO:0000256" key="3">
    <source>
        <dbReference type="ARBA" id="ARBA00022999"/>
    </source>
</evidence>
<dbReference type="PRINTS" id="PR00401">
    <property type="entry name" value="SH2DOMAIN"/>
</dbReference>
<dbReference type="GO" id="GO:0005886">
    <property type="term" value="C:plasma membrane"/>
    <property type="evidence" value="ECO:0007669"/>
    <property type="project" value="TreeGrafter"/>
</dbReference>
<dbReference type="PROSITE" id="PS50003">
    <property type="entry name" value="PH_DOMAIN"/>
    <property type="match status" value="1"/>
</dbReference>
<dbReference type="CDD" id="cd10346">
    <property type="entry name" value="SH2_SH2B_family"/>
    <property type="match status" value="1"/>
</dbReference>
<name>A0A7R9Q2E0_9ACAR</name>
<evidence type="ECO:0000313" key="8">
    <source>
        <dbReference type="EMBL" id="CAD7628900.1"/>
    </source>
</evidence>
<dbReference type="SUPFAM" id="SSF50729">
    <property type="entry name" value="PH domain-like"/>
    <property type="match status" value="1"/>
</dbReference>
<dbReference type="InterPro" id="IPR000980">
    <property type="entry name" value="SH2"/>
</dbReference>
<proteinExistence type="inferred from homology"/>
<feature type="region of interest" description="Disordered" evidence="5">
    <location>
        <begin position="276"/>
        <end position="330"/>
    </location>
</feature>
<evidence type="ECO:0000313" key="9">
    <source>
        <dbReference type="Proteomes" id="UP000759131"/>
    </source>
</evidence>
<feature type="region of interest" description="Disordered" evidence="5">
    <location>
        <begin position="448"/>
        <end position="490"/>
    </location>
</feature>
<feature type="domain" description="PH" evidence="7">
    <location>
        <begin position="331"/>
        <end position="440"/>
    </location>
</feature>
<evidence type="ECO:0000256" key="2">
    <source>
        <dbReference type="ARBA" id="ARBA00022553"/>
    </source>
</evidence>
<dbReference type="InterPro" id="IPR011993">
    <property type="entry name" value="PH-like_dom_sf"/>
</dbReference>
<dbReference type="Pfam" id="PF00017">
    <property type="entry name" value="SH2"/>
    <property type="match status" value="1"/>
</dbReference>
<feature type="compositionally biased region" description="Low complexity" evidence="5">
    <location>
        <begin position="176"/>
        <end position="193"/>
    </location>
</feature>
<dbReference type="EMBL" id="OC860790">
    <property type="protein sequence ID" value="CAD7628900.1"/>
    <property type="molecule type" value="Genomic_DNA"/>
</dbReference>
<dbReference type="FunFam" id="3.30.505.10:FF:000008">
    <property type="entry name" value="SH2B adapter protein 1 isoform 2"/>
    <property type="match status" value="1"/>
</dbReference>
<dbReference type="SMART" id="SM00233">
    <property type="entry name" value="PH"/>
    <property type="match status" value="1"/>
</dbReference>
<feature type="region of interest" description="Disordered" evidence="5">
    <location>
        <begin position="607"/>
        <end position="634"/>
    </location>
</feature>
<dbReference type="AlphaFoldDB" id="A0A7R9Q2E0"/>
<feature type="compositionally biased region" description="Polar residues" evidence="5">
    <location>
        <begin position="140"/>
        <end position="164"/>
    </location>
</feature>
<dbReference type="GO" id="GO:0005068">
    <property type="term" value="F:transmembrane receptor protein tyrosine kinase adaptor activity"/>
    <property type="evidence" value="ECO:0007669"/>
    <property type="project" value="TreeGrafter"/>
</dbReference>
<protein>
    <submittedName>
        <fullName evidence="8">Uncharacterized protein</fullName>
    </submittedName>
</protein>
<evidence type="ECO:0000259" key="7">
    <source>
        <dbReference type="PROSITE" id="PS50003"/>
    </source>
</evidence>
<feature type="region of interest" description="Disordered" evidence="5">
    <location>
        <begin position="1"/>
        <end position="22"/>
    </location>
</feature>
<evidence type="ECO:0000256" key="4">
    <source>
        <dbReference type="PROSITE-ProRule" id="PRU00191"/>
    </source>
</evidence>
<dbReference type="EMBL" id="CAJPIZ010006215">
    <property type="protein sequence ID" value="CAG2109330.1"/>
    <property type="molecule type" value="Genomic_DNA"/>
</dbReference>
<feature type="region of interest" description="Disordered" evidence="5">
    <location>
        <begin position="206"/>
        <end position="249"/>
    </location>
</feature>
<gene>
    <name evidence="8" type="ORF">OSB1V03_LOCUS9318</name>
</gene>
<dbReference type="Pfam" id="PF00169">
    <property type="entry name" value="PH"/>
    <property type="match status" value="1"/>
</dbReference>
<feature type="compositionally biased region" description="Low complexity" evidence="5">
    <location>
        <begin position="282"/>
        <end position="296"/>
    </location>
</feature>
<dbReference type="OrthoDB" id="10047184at2759"/>
<feature type="compositionally biased region" description="Polar residues" evidence="5">
    <location>
        <begin position="9"/>
        <end position="22"/>
    </location>
</feature>
<dbReference type="Gene3D" id="2.30.29.30">
    <property type="entry name" value="Pleckstrin-homology domain (PH domain)/Phosphotyrosine-binding domain (PTB)"/>
    <property type="match status" value="1"/>
</dbReference>
<keyword evidence="2" id="KW-0597">Phosphoprotein</keyword>
<feature type="region of interest" description="Disordered" evidence="5">
    <location>
        <begin position="140"/>
        <end position="193"/>
    </location>
</feature>
<dbReference type="PANTHER" id="PTHR10872">
    <property type="entry name" value="SH2B ADAPTER PROTEIN"/>
    <property type="match status" value="1"/>
</dbReference>
<dbReference type="InterPro" id="IPR036860">
    <property type="entry name" value="SH2_dom_sf"/>
</dbReference>
<dbReference type="GO" id="GO:0035556">
    <property type="term" value="P:intracellular signal transduction"/>
    <property type="evidence" value="ECO:0007669"/>
    <property type="project" value="TreeGrafter"/>
</dbReference>
<accession>A0A7R9Q2E0</accession>
<dbReference type="Proteomes" id="UP000759131">
    <property type="component" value="Unassembled WGS sequence"/>
</dbReference>
<feature type="domain" description="SH2" evidence="6">
    <location>
        <begin position="502"/>
        <end position="600"/>
    </location>
</feature>
<organism evidence="8">
    <name type="scientific">Medioppia subpectinata</name>
    <dbReference type="NCBI Taxonomy" id="1979941"/>
    <lineage>
        <taxon>Eukaryota</taxon>
        <taxon>Metazoa</taxon>
        <taxon>Ecdysozoa</taxon>
        <taxon>Arthropoda</taxon>
        <taxon>Chelicerata</taxon>
        <taxon>Arachnida</taxon>
        <taxon>Acari</taxon>
        <taxon>Acariformes</taxon>
        <taxon>Sarcoptiformes</taxon>
        <taxon>Oribatida</taxon>
        <taxon>Brachypylina</taxon>
        <taxon>Oppioidea</taxon>
        <taxon>Oppiidae</taxon>
        <taxon>Medioppia</taxon>
    </lineage>
</organism>
<evidence type="ECO:0000259" key="6">
    <source>
        <dbReference type="PROSITE" id="PS50001"/>
    </source>
</evidence>
<evidence type="ECO:0000256" key="5">
    <source>
        <dbReference type="SAM" id="MobiDB-lite"/>
    </source>
</evidence>
<dbReference type="InterPro" id="IPR001849">
    <property type="entry name" value="PH_domain"/>
</dbReference>
<dbReference type="PROSITE" id="PS50001">
    <property type="entry name" value="SH2"/>
    <property type="match status" value="1"/>
</dbReference>
<dbReference type="SUPFAM" id="SSF55550">
    <property type="entry name" value="SH2 domain"/>
    <property type="match status" value="1"/>
</dbReference>
<feature type="compositionally biased region" description="Acidic residues" evidence="5">
    <location>
        <begin position="234"/>
        <end position="245"/>
    </location>
</feature>
<sequence>MLMADHSNDTITAEDMSSSSPSTVNEVLSDEFVSICRHFCLICGKSYAKEFANKLTELCEQNSGLELNGSNIDAIIRLFTQQFAQYLRQELDISLICDNNNKHITSSDTNSLDNNNIIQTNDKKHKFDCNLASNVTNNTDSNVANTADISGHTNDGNESSTTDANHPLVPSVNTTSITSNGESINGNNESNNTTLLVNSSNITRITTTNGTHSVNVRPKSTAPTGVSGAAAPDDYSDLSDNETETESPKIPYRKFFRRLSFKGLRKGKGFFHKQHSDEVELSSNSHTNANNSAHTSHQTEQSSRRDKNRDSKMDHKWLHSKNQSKQSTNESIIKEGVVNYLTVDNSNFDGKHKWDKCRMALVKTTGGYMLEFYAPNKPLKPKCGVFCFLITEARETTALEMPDQEHTFVLKAENMMEYIIEAHDAEDMRQWLTSIKYCMRFNSDGTTDDNDVTTTSPYDNIPRLQETDGNRANQSSGSDGAVSGPGGGTNSDICGSMREYPWFHGMLSRSDAAQLVLREGTLWHGVFLVRQSETRKGEYVLTFNFQGRAKHLRMAIINEGQCRVQHLWFQTIFDMLEHFRIHPIPLESGGTSDVTLTDYVIFYENSPASRGSPSPQLNAQNTSEPLISSSNSSQPAITHIRDRVPSIPELQEIITYGGSVRMRSASLENLQQMQSQHLASVGGNARAVENTYHFV</sequence>
<keyword evidence="3 4" id="KW-0727">SH2 domain</keyword>
<dbReference type="PANTHER" id="PTHR10872:SF2">
    <property type="entry name" value="LNK, ISOFORM D"/>
    <property type="match status" value="1"/>
</dbReference>